<sequence length="70" mass="8202">MNRHLRTDNSRIFFLRVLHGWPIAGYYLTTSTNTATFTSIEKPRFSRVWLLPKTSVETQRHAELKLLQGV</sequence>
<reference evidence="3" key="1">
    <citation type="journal article" date="2013" name="Science">
        <title>Gene transfer from bacteria and archaea facilitated evolution of an extremophilic eukaryote.</title>
        <authorList>
            <person name="Schonknecht G."/>
            <person name="Chen W.H."/>
            <person name="Ternes C.M."/>
            <person name="Barbier G.G."/>
            <person name="Shrestha R.P."/>
            <person name="Stanke M."/>
            <person name="Brautigam A."/>
            <person name="Baker B.J."/>
            <person name="Banfield J.F."/>
            <person name="Garavito R.M."/>
            <person name="Carr K."/>
            <person name="Wilkerson C."/>
            <person name="Rensing S.A."/>
            <person name="Gagneul D."/>
            <person name="Dickenson N.E."/>
            <person name="Oesterhelt C."/>
            <person name="Lercher M.J."/>
            <person name="Weber A.P."/>
        </authorList>
    </citation>
    <scope>NUCLEOTIDE SEQUENCE [LARGE SCALE GENOMIC DNA]</scope>
    <source>
        <strain evidence="3">074W</strain>
    </source>
</reference>
<keyword evidence="3" id="KW-1185">Reference proteome</keyword>
<dbReference type="EMBL" id="KB454530">
    <property type="protein sequence ID" value="EME27617.1"/>
    <property type="molecule type" value="Genomic_DNA"/>
</dbReference>
<gene>
    <name evidence="2" type="ORF">Gasu_49090</name>
</gene>
<dbReference type="Proteomes" id="UP000030680">
    <property type="component" value="Unassembled WGS sequence"/>
</dbReference>
<organism evidence="2 3">
    <name type="scientific">Galdieria sulphuraria</name>
    <name type="common">Red alga</name>
    <dbReference type="NCBI Taxonomy" id="130081"/>
    <lineage>
        <taxon>Eukaryota</taxon>
        <taxon>Rhodophyta</taxon>
        <taxon>Bangiophyceae</taxon>
        <taxon>Galdieriales</taxon>
        <taxon>Galdieriaceae</taxon>
        <taxon>Galdieria</taxon>
    </lineage>
</organism>
<name>M2XCF9_GALSU</name>
<evidence type="ECO:0000256" key="1">
    <source>
        <dbReference type="SAM" id="Phobius"/>
    </source>
</evidence>
<dbReference type="AlphaFoldDB" id="M2XCF9"/>
<evidence type="ECO:0000313" key="3">
    <source>
        <dbReference type="Proteomes" id="UP000030680"/>
    </source>
</evidence>
<dbReference type="KEGG" id="gsl:Gasu_49090"/>
<evidence type="ECO:0000313" key="2">
    <source>
        <dbReference type="EMBL" id="EME27617.1"/>
    </source>
</evidence>
<feature type="transmembrane region" description="Helical" evidence="1">
    <location>
        <begin position="12"/>
        <end position="29"/>
    </location>
</feature>
<protein>
    <submittedName>
        <fullName evidence="2">Uncharacterized protein</fullName>
    </submittedName>
</protein>
<accession>M2XCF9</accession>
<keyword evidence="1" id="KW-0812">Transmembrane</keyword>
<keyword evidence="1" id="KW-0472">Membrane</keyword>
<dbReference type="GeneID" id="17086508"/>
<keyword evidence="1" id="KW-1133">Transmembrane helix</keyword>
<proteinExistence type="predicted"/>
<dbReference type="RefSeq" id="XP_005704137.1">
    <property type="nucleotide sequence ID" value="XM_005704080.1"/>
</dbReference>
<dbReference type="Gramene" id="EME27617">
    <property type="protein sequence ID" value="EME27617"/>
    <property type="gene ID" value="Gasu_49090"/>
</dbReference>